<evidence type="ECO:0000256" key="1">
    <source>
        <dbReference type="ARBA" id="ARBA00004771"/>
    </source>
</evidence>
<evidence type="ECO:0000256" key="10">
    <source>
        <dbReference type="ARBA" id="ARBA00048109"/>
    </source>
</evidence>
<evidence type="ECO:0000259" key="12">
    <source>
        <dbReference type="Pfam" id="PF06974"/>
    </source>
</evidence>
<dbReference type="InterPro" id="IPR023213">
    <property type="entry name" value="CAT-like_dom_sf"/>
</dbReference>
<dbReference type="AlphaFoldDB" id="A0A1I6CS25"/>
<organism evidence="13 14">
    <name type="scientific">Lentzea waywayandensis</name>
    <dbReference type="NCBI Taxonomy" id="84724"/>
    <lineage>
        <taxon>Bacteria</taxon>
        <taxon>Bacillati</taxon>
        <taxon>Actinomycetota</taxon>
        <taxon>Actinomycetes</taxon>
        <taxon>Pseudonocardiales</taxon>
        <taxon>Pseudonocardiaceae</taxon>
        <taxon>Lentzea</taxon>
    </lineage>
</organism>
<dbReference type="Pfam" id="PF03007">
    <property type="entry name" value="WS_DGAT_cat"/>
    <property type="match status" value="1"/>
</dbReference>
<keyword evidence="14" id="KW-1185">Reference proteome</keyword>
<evidence type="ECO:0000256" key="3">
    <source>
        <dbReference type="ARBA" id="ARBA00009587"/>
    </source>
</evidence>
<keyword evidence="5" id="KW-0444">Lipid biosynthesis</keyword>
<dbReference type="PANTHER" id="PTHR31650:SF1">
    <property type="entry name" value="WAX ESTER SYNTHASE_DIACYLGLYCEROL ACYLTRANSFERASE 4-RELATED"/>
    <property type="match status" value="1"/>
</dbReference>
<evidence type="ECO:0000256" key="6">
    <source>
        <dbReference type="ARBA" id="ARBA00022679"/>
    </source>
</evidence>
<dbReference type="PANTHER" id="PTHR31650">
    <property type="entry name" value="O-ACYLTRANSFERASE (WSD1-LIKE) FAMILY PROTEIN"/>
    <property type="match status" value="1"/>
</dbReference>
<evidence type="ECO:0000256" key="4">
    <source>
        <dbReference type="ARBA" id="ARBA00013244"/>
    </source>
</evidence>
<dbReference type="InterPro" id="IPR009721">
    <property type="entry name" value="O-acyltransferase_WSD1_C"/>
</dbReference>
<keyword evidence="8" id="KW-0443">Lipid metabolism</keyword>
<dbReference type="GO" id="GO:0001666">
    <property type="term" value="P:response to hypoxia"/>
    <property type="evidence" value="ECO:0007669"/>
    <property type="project" value="TreeGrafter"/>
</dbReference>
<dbReference type="Gene3D" id="3.30.559.10">
    <property type="entry name" value="Chloramphenicol acetyltransferase-like domain"/>
    <property type="match status" value="1"/>
</dbReference>
<reference evidence="14" key="1">
    <citation type="submission" date="2016-10" db="EMBL/GenBank/DDBJ databases">
        <authorList>
            <person name="Varghese N."/>
            <person name="Submissions S."/>
        </authorList>
    </citation>
    <scope>NUCLEOTIDE SEQUENCE [LARGE SCALE GENOMIC DNA]</scope>
    <source>
        <strain evidence="14">DSM 44232</strain>
    </source>
</reference>
<comment type="pathway">
    <text evidence="2">Lipid metabolism.</text>
</comment>
<name>A0A1I6CS25_9PSEU</name>
<feature type="domain" description="O-acyltransferase WSD1-like N-terminal" evidence="11">
    <location>
        <begin position="5"/>
        <end position="241"/>
    </location>
</feature>
<evidence type="ECO:0000313" key="13">
    <source>
        <dbReference type="EMBL" id="SFQ95988.1"/>
    </source>
</evidence>
<feature type="domain" description="O-acyltransferase WSD1 C-terminal" evidence="12">
    <location>
        <begin position="281"/>
        <end position="421"/>
    </location>
</feature>
<dbReference type="Proteomes" id="UP000198583">
    <property type="component" value="Unassembled WGS sequence"/>
</dbReference>
<dbReference type="GO" id="GO:0071731">
    <property type="term" value="P:response to nitric oxide"/>
    <property type="evidence" value="ECO:0007669"/>
    <property type="project" value="TreeGrafter"/>
</dbReference>
<evidence type="ECO:0000313" key="14">
    <source>
        <dbReference type="Proteomes" id="UP000198583"/>
    </source>
</evidence>
<keyword evidence="9 13" id="KW-0012">Acyltransferase</keyword>
<evidence type="ECO:0000256" key="5">
    <source>
        <dbReference type="ARBA" id="ARBA00022516"/>
    </source>
</evidence>
<proteinExistence type="inferred from homology"/>
<comment type="similarity">
    <text evidence="3">Belongs to the long-chain O-acyltransferase family.</text>
</comment>
<dbReference type="GO" id="GO:0004144">
    <property type="term" value="F:diacylglycerol O-acyltransferase activity"/>
    <property type="evidence" value="ECO:0007669"/>
    <property type="project" value="UniProtKB-EC"/>
</dbReference>
<dbReference type="GO" id="GO:0005886">
    <property type="term" value="C:plasma membrane"/>
    <property type="evidence" value="ECO:0007669"/>
    <property type="project" value="TreeGrafter"/>
</dbReference>
<comment type="catalytic activity">
    <reaction evidence="10">
        <text>an acyl-CoA + a 1,2-diacyl-sn-glycerol = a triacyl-sn-glycerol + CoA</text>
        <dbReference type="Rhea" id="RHEA:10868"/>
        <dbReference type="ChEBI" id="CHEBI:17815"/>
        <dbReference type="ChEBI" id="CHEBI:57287"/>
        <dbReference type="ChEBI" id="CHEBI:58342"/>
        <dbReference type="ChEBI" id="CHEBI:64615"/>
        <dbReference type="EC" id="2.3.1.20"/>
    </reaction>
</comment>
<dbReference type="InterPro" id="IPR004255">
    <property type="entry name" value="O-acyltransferase_WSD1_N"/>
</dbReference>
<dbReference type="EMBL" id="FOYL01000001">
    <property type="protein sequence ID" value="SFQ95988.1"/>
    <property type="molecule type" value="Genomic_DNA"/>
</dbReference>
<evidence type="ECO:0000256" key="9">
    <source>
        <dbReference type="ARBA" id="ARBA00023315"/>
    </source>
</evidence>
<evidence type="ECO:0000256" key="2">
    <source>
        <dbReference type="ARBA" id="ARBA00005189"/>
    </source>
</evidence>
<dbReference type="GO" id="GO:0019432">
    <property type="term" value="P:triglyceride biosynthetic process"/>
    <property type="evidence" value="ECO:0007669"/>
    <property type="project" value="UniProtKB-UniPathway"/>
</dbReference>
<sequence>MELVCDSTGTSMQVAAVLVLETPSPADIGAVREAIAARITAVPRLRQRLVRTPFGHGRPVWIDDPSFAIASHVSSAGCPAPGDEQALLDVVADIVTRRLPPSRPLWSATLVTGIAEGRCALVVVFHHVLADGIGGLAVLTHLVDGVPIAPHRGFPRRAPRRLDLFIDVLRSRARAVRRLPAGAGRLRAAVAELGVGGGAHPPDCSLNRPTGRSRALAVARADLGAVRATAHAQGGTVNDVVVTAVAGALGTVLAGRGEAVDRLVISVPVSARRHATTAELGNQVGVIPVEVPTGGDPIQRLADVARITRQRKTRAPGSSAALITPVFRALAQFGAYEWFVNRQRLVNTFVSDLHGPEQRLSFLGAPVVDVIPVSGISGNVSVAFTALSYAGTLNITAIADPNRCPDLRLLAEQLRRELRVLSGIADVSPPPHNI</sequence>
<comment type="pathway">
    <text evidence="1">Glycerolipid metabolism; triacylglycerol biosynthesis.</text>
</comment>
<accession>A0A1I6CS25</accession>
<keyword evidence="6 13" id="KW-0808">Transferase</keyword>
<evidence type="ECO:0000256" key="7">
    <source>
        <dbReference type="ARBA" id="ARBA00022798"/>
    </source>
</evidence>
<gene>
    <name evidence="13" type="ORF">SAMN04488564_101182</name>
</gene>
<dbReference type="UniPathway" id="UPA00282"/>
<dbReference type="GO" id="GO:0051701">
    <property type="term" value="P:biological process involved in interaction with host"/>
    <property type="evidence" value="ECO:0007669"/>
    <property type="project" value="TreeGrafter"/>
</dbReference>
<dbReference type="GO" id="GO:0006071">
    <property type="term" value="P:glycerol metabolic process"/>
    <property type="evidence" value="ECO:0007669"/>
    <property type="project" value="UniProtKB-KW"/>
</dbReference>
<evidence type="ECO:0000259" key="11">
    <source>
        <dbReference type="Pfam" id="PF03007"/>
    </source>
</evidence>
<dbReference type="EC" id="2.3.1.20" evidence="4"/>
<dbReference type="STRING" id="84724.SAMN04488564_101182"/>
<evidence type="ECO:0000256" key="8">
    <source>
        <dbReference type="ARBA" id="ARBA00023098"/>
    </source>
</evidence>
<dbReference type="SUPFAM" id="SSF52777">
    <property type="entry name" value="CoA-dependent acyltransferases"/>
    <property type="match status" value="2"/>
</dbReference>
<dbReference type="Gene3D" id="3.30.559.30">
    <property type="entry name" value="Nonribosomal peptide synthetase, condensation domain"/>
    <property type="match status" value="1"/>
</dbReference>
<keyword evidence="7" id="KW-0319">Glycerol metabolism</keyword>
<dbReference type="InterPro" id="IPR045034">
    <property type="entry name" value="O-acyltransferase_WSD1-like"/>
</dbReference>
<protein>
    <recommendedName>
        <fullName evidence="4">diacylglycerol O-acyltransferase</fullName>
        <ecNumber evidence="4">2.3.1.20</ecNumber>
    </recommendedName>
</protein>
<dbReference type="Pfam" id="PF06974">
    <property type="entry name" value="WS_DGAT_C"/>
    <property type="match status" value="1"/>
</dbReference>